<dbReference type="EMBL" id="JAAITT010000006">
    <property type="protein sequence ID" value="NSJ48177.1"/>
    <property type="molecule type" value="Genomic_DNA"/>
</dbReference>
<sequence length="527" mass="57827">MDDRAGGQHDHPSKAHLIRIPKANLGPGHGLERIVCAGHPGCRYGRGQCPVHKEEETSMKKEQKRNLLLASVTALLLLIIYIMMPSGAVGKPEEGITVYSMDADTVTGLSFESSGGRIDLVRTDKGWVYEEDKTFPLNQNFVDTMLDKTAQLTARRFVAEGSRHFGEYGLDRPSNEIQVTGTGRTETIYLGSTNSATGDCYMAVGGSEKIYTVDSTFSNLFSSSLNAMAIRETLPGISLDNMTMVTVEEKGGTFTFSRSGPGDGAWNVSEKIGTERPADTGLVSGCLGKLVKLRYEEMTVYRPSEGQMEEYGLAGRDTGSLIRIAYQDDSWQDSSRQEDKTDTAQEFVLHIGKDSGDGKNTYVYPEGGQGIYAVSKEGLEPFLHLRAEDFLSLSIAPVKAETLAGLTLTWDNGKAEFAVTPSMDGQKAVYTLNGHEITEAQFNAFYYPLYGFTAEKRVSDMASQLTGPPILTMEYRCVPGTAEDMTVELIPYDQNYYGAKVNGQAFLLVNRQRVNSLINEVNQLPLE</sequence>
<reference evidence="3 4" key="1">
    <citation type="journal article" date="2020" name="Cell Host Microbe">
        <title>Functional and Genomic Variation between Human-Derived Isolates of Lachnospiraceae Reveals Inter- and Intra-Species Diversity.</title>
        <authorList>
            <person name="Sorbara M.T."/>
            <person name="Littmann E.R."/>
            <person name="Fontana E."/>
            <person name="Moody T.U."/>
            <person name="Kohout C.E."/>
            <person name="Gjonbalaj M."/>
            <person name="Eaton V."/>
            <person name="Seok R."/>
            <person name="Leiner I.M."/>
            <person name="Pamer E.G."/>
        </authorList>
    </citation>
    <scope>NUCLEOTIDE SEQUENCE [LARGE SCALE GENOMIC DNA]</scope>
    <source>
        <strain evidence="3 4">MSK.1.17</strain>
    </source>
</reference>
<dbReference type="InterPro" id="IPR025641">
    <property type="entry name" value="DUF4340"/>
</dbReference>
<keyword evidence="1" id="KW-0812">Transmembrane</keyword>
<keyword evidence="1" id="KW-1133">Transmembrane helix</keyword>
<accession>A0ABX2HHM4</accession>
<evidence type="ECO:0000259" key="2">
    <source>
        <dbReference type="Pfam" id="PF14238"/>
    </source>
</evidence>
<organism evidence="3 4">
    <name type="scientific">Enterocloster aldenensis</name>
    <dbReference type="NCBI Taxonomy" id="358742"/>
    <lineage>
        <taxon>Bacteria</taxon>
        <taxon>Bacillati</taxon>
        <taxon>Bacillota</taxon>
        <taxon>Clostridia</taxon>
        <taxon>Lachnospirales</taxon>
        <taxon>Lachnospiraceae</taxon>
        <taxon>Enterocloster</taxon>
    </lineage>
</organism>
<dbReference type="Proteomes" id="UP000669239">
    <property type="component" value="Unassembled WGS sequence"/>
</dbReference>
<evidence type="ECO:0000313" key="4">
    <source>
        <dbReference type="Proteomes" id="UP000669239"/>
    </source>
</evidence>
<comment type="caution">
    <text evidence="3">The sequence shown here is derived from an EMBL/GenBank/DDBJ whole genome shotgun (WGS) entry which is preliminary data.</text>
</comment>
<keyword evidence="4" id="KW-1185">Reference proteome</keyword>
<protein>
    <submittedName>
        <fullName evidence="3">DUF4340 domain-containing protein</fullName>
    </submittedName>
</protein>
<evidence type="ECO:0000256" key="1">
    <source>
        <dbReference type="SAM" id="Phobius"/>
    </source>
</evidence>
<keyword evidence="1" id="KW-0472">Membrane</keyword>
<proteinExistence type="predicted"/>
<feature type="domain" description="DUF4340" evidence="2">
    <location>
        <begin position="127"/>
        <end position="313"/>
    </location>
</feature>
<feature type="transmembrane region" description="Helical" evidence="1">
    <location>
        <begin position="67"/>
        <end position="84"/>
    </location>
</feature>
<name>A0ABX2HHM4_9FIRM</name>
<dbReference type="Pfam" id="PF14238">
    <property type="entry name" value="DUF4340"/>
    <property type="match status" value="1"/>
</dbReference>
<evidence type="ECO:0000313" key="3">
    <source>
        <dbReference type="EMBL" id="NSJ48177.1"/>
    </source>
</evidence>
<gene>
    <name evidence="3" type="ORF">G5B36_05630</name>
</gene>